<keyword evidence="7 10" id="KW-1133">Transmembrane helix</keyword>
<feature type="domain" description="ArnT-like N-terminal" evidence="11">
    <location>
        <begin position="78"/>
        <end position="190"/>
    </location>
</feature>
<dbReference type="InterPro" id="IPR003342">
    <property type="entry name" value="ArnT-like_N"/>
</dbReference>
<evidence type="ECO:0000313" key="13">
    <source>
        <dbReference type="EMBL" id="HCB77045.1"/>
    </source>
</evidence>
<evidence type="ECO:0000256" key="5">
    <source>
        <dbReference type="ARBA" id="ARBA00022679"/>
    </source>
</evidence>
<evidence type="ECO:0000256" key="3">
    <source>
        <dbReference type="ARBA" id="ARBA00007222"/>
    </source>
</evidence>
<feature type="transmembrane region" description="Helical" evidence="10">
    <location>
        <begin position="331"/>
        <end position="352"/>
    </location>
</feature>
<sequence length="400" mass="43191">MRLVDRPRLICLIIAAAASLLFALHLDRPGKPVFDEVHYVPAARAMLALDHPANTEHPPLAKELIAVGMGMFGDDPIGWRAMPVLAGAATVAAGFAFLFLLLGSVRTALFGALFVAINQTVFVQARVAMLDGFLGAFVIAGLAATIWAARAPPGARAARAALAGLLLGAGVAVKWAAAPYVALACLAILASGRQRAVAGLSAAIVLGLVAVAAYFATFVPTFFYTHDPVVPSDLLALQQRMYAAQTQVLQAHPYQSDWWSWPLMLRPIWYFYELDAGVQRGVLLIGNPAIMWGGLVAILACLWARGRHAIIGGLWVFSILIWAAIPKSLGFYYYYHLSGIFAALACAAGLSLLPPRLRWIEPAFAALAVALFLYFYPIISGGALSDPQDFNRWMWFDSWR</sequence>
<keyword evidence="4 10" id="KW-0328">Glycosyltransferase</keyword>
<evidence type="ECO:0000256" key="10">
    <source>
        <dbReference type="RuleBase" id="RU367007"/>
    </source>
</evidence>
<feature type="transmembrane region" description="Helical" evidence="10">
    <location>
        <begin position="161"/>
        <end position="189"/>
    </location>
</feature>
<feature type="transmembrane region" description="Helical" evidence="10">
    <location>
        <begin position="129"/>
        <end position="149"/>
    </location>
</feature>
<dbReference type="EMBL" id="DOYJ01000359">
    <property type="protein sequence ID" value="HCB77045.1"/>
    <property type="molecule type" value="Genomic_DNA"/>
</dbReference>
<comment type="subcellular location">
    <subcellularLocation>
        <location evidence="10">Cell membrane</location>
    </subcellularLocation>
    <subcellularLocation>
        <location evidence="1">Endomembrane system</location>
        <topology evidence="1">Multi-pass membrane protein</topology>
    </subcellularLocation>
</comment>
<name>A0A3D0WE73_9SPHN</name>
<dbReference type="PANTHER" id="PTHR10050">
    <property type="entry name" value="DOLICHYL-PHOSPHATE-MANNOSE--PROTEIN MANNOSYLTRANSFERASE"/>
    <property type="match status" value="1"/>
</dbReference>
<dbReference type="Pfam" id="PF16192">
    <property type="entry name" value="PMT_4TMC"/>
    <property type="match status" value="1"/>
</dbReference>
<dbReference type="UniPathway" id="UPA00378"/>
<dbReference type="GO" id="GO:0005886">
    <property type="term" value="C:plasma membrane"/>
    <property type="evidence" value="ECO:0007669"/>
    <property type="project" value="UniProtKB-SubCell"/>
</dbReference>
<dbReference type="GO" id="GO:0004169">
    <property type="term" value="F:dolichyl-phosphate-mannose-protein mannosyltransferase activity"/>
    <property type="evidence" value="ECO:0007669"/>
    <property type="project" value="UniProtKB-UniRule"/>
</dbReference>
<dbReference type="InterPro" id="IPR027005">
    <property type="entry name" value="PMT-like"/>
</dbReference>
<dbReference type="PANTHER" id="PTHR10050:SF53">
    <property type="entry name" value="CHROMOSOME UNDETERMINED SCAFFOLD_67, WHOLE GENOME SHOTGUN SEQUENCE"/>
    <property type="match status" value="1"/>
</dbReference>
<dbReference type="AlphaFoldDB" id="A0A3D0WE73"/>
<keyword evidence="6 10" id="KW-0812">Transmembrane</keyword>
<evidence type="ECO:0000256" key="7">
    <source>
        <dbReference type="ARBA" id="ARBA00022989"/>
    </source>
</evidence>
<feature type="transmembrane region" description="Helical" evidence="10">
    <location>
        <begin position="196"/>
        <end position="216"/>
    </location>
</feature>
<dbReference type="EC" id="2.4.1.-" evidence="10"/>
<dbReference type="Proteomes" id="UP000262699">
    <property type="component" value="Unassembled WGS sequence"/>
</dbReference>
<keyword evidence="5 10" id="KW-0808">Transferase</keyword>
<accession>A0A3D0WE73</accession>
<dbReference type="InterPro" id="IPR032421">
    <property type="entry name" value="PMT_4TMC"/>
</dbReference>
<feature type="transmembrane region" description="Helical" evidence="10">
    <location>
        <begin position="281"/>
        <end position="302"/>
    </location>
</feature>
<feature type="domain" description="Protein O-mannosyl-transferase C-terminal four TM" evidence="12">
    <location>
        <begin position="233"/>
        <end position="303"/>
    </location>
</feature>
<protein>
    <recommendedName>
        <fullName evidence="9 10">Polyprenol-phosphate-mannose--protein mannosyltransferase</fullName>
        <ecNumber evidence="10">2.4.1.-</ecNumber>
    </recommendedName>
</protein>
<gene>
    <name evidence="13" type="ORF">DEP91_12890</name>
</gene>
<comment type="caution">
    <text evidence="13">The sequence shown here is derived from an EMBL/GenBank/DDBJ whole genome shotgun (WGS) entry which is preliminary data.</text>
</comment>
<feature type="transmembrane region" description="Helical" evidence="10">
    <location>
        <begin position="364"/>
        <end position="384"/>
    </location>
</feature>
<comment type="similarity">
    <text evidence="3 10">Belongs to the glycosyltransferase 39 family.</text>
</comment>
<evidence type="ECO:0000256" key="2">
    <source>
        <dbReference type="ARBA" id="ARBA00004922"/>
    </source>
</evidence>
<evidence type="ECO:0000313" key="14">
    <source>
        <dbReference type="Proteomes" id="UP000262699"/>
    </source>
</evidence>
<keyword evidence="8 10" id="KW-0472">Membrane</keyword>
<evidence type="ECO:0000256" key="4">
    <source>
        <dbReference type="ARBA" id="ARBA00022676"/>
    </source>
</evidence>
<feature type="transmembrane region" description="Helical" evidence="10">
    <location>
        <begin position="309"/>
        <end position="325"/>
    </location>
</feature>
<feature type="transmembrane region" description="Helical" evidence="10">
    <location>
        <begin position="84"/>
        <end position="117"/>
    </location>
</feature>
<reference evidence="13 14" key="1">
    <citation type="journal article" date="2018" name="Nat. Biotechnol.">
        <title>A standardized bacterial taxonomy based on genome phylogeny substantially revises the tree of life.</title>
        <authorList>
            <person name="Parks D.H."/>
            <person name="Chuvochina M."/>
            <person name="Waite D.W."/>
            <person name="Rinke C."/>
            <person name="Skarshewski A."/>
            <person name="Chaumeil P.A."/>
            <person name="Hugenholtz P."/>
        </authorList>
    </citation>
    <scope>NUCLEOTIDE SEQUENCE [LARGE SCALE GENOMIC DNA]</scope>
    <source>
        <strain evidence="13">UBA9015</strain>
    </source>
</reference>
<proteinExistence type="inferred from homology"/>
<dbReference type="GO" id="GO:0012505">
    <property type="term" value="C:endomembrane system"/>
    <property type="evidence" value="ECO:0007669"/>
    <property type="project" value="UniProtKB-SubCell"/>
</dbReference>
<comment type="pathway">
    <text evidence="2 10">Protein modification; protein glycosylation.</text>
</comment>
<evidence type="ECO:0000259" key="12">
    <source>
        <dbReference type="Pfam" id="PF16192"/>
    </source>
</evidence>
<organism evidence="13 14">
    <name type="scientific">Sphingomonas bacterium</name>
    <dbReference type="NCBI Taxonomy" id="1895847"/>
    <lineage>
        <taxon>Bacteria</taxon>
        <taxon>Pseudomonadati</taxon>
        <taxon>Pseudomonadota</taxon>
        <taxon>Alphaproteobacteria</taxon>
        <taxon>Sphingomonadales</taxon>
        <taxon>Sphingomonadaceae</taxon>
        <taxon>Sphingomonas</taxon>
    </lineage>
</organism>
<dbReference type="Pfam" id="PF02366">
    <property type="entry name" value="PMT"/>
    <property type="match status" value="1"/>
</dbReference>
<evidence type="ECO:0000256" key="6">
    <source>
        <dbReference type="ARBA" id="ARBA00022692"/>
    </source>
</evidence>
<evidence type="ECO:0000256" key="9">
    <source>
        <dbReference type="ARBA" id="ARBA00093617"/>
    </source>
</evidence>
<evidence type="ECO:0000256" key="8">
    <source>
        <dbReference type="ARBA" id="ARBA00023136"/>
    </source>
</evidence>
<evidence type="ECO:0000256" key="1">
    <source>
        <dbReference type="ARBA" id="ARBA00004127"/>
    </source>
</evidence>
<comment type="function">
    <text evidence="10">Protein O-mannosyltransferase that catalyzes the transfer of a single mannose residue from a polyprenol phospho-mannosyl lipidic donor to the hydroxyl group of selected serine and threonine residues in acceptor proteins.</text>
</comment>
<keyword evidence="10" id="KW-1003">Cell membrane</keyword>
<evidence type="ECO:0000259" key="11">
    <source>
        <dbReference type="Pfam" id="PF02366"/>
    </source>
</evidence>